<dbReference type="InterPro" id="IPR013083">
    <property type="entry name" value="Znf_RING/FYVE/PHD"/>
</dbReference>
<evidence type="ECO:0000313" key="1">
    <source>
        <dbReference type="EMBL" id="KAH8020410.1"/>
    </source>
</evidence>
<proteinExistence type="predicted"/>
<reference evidence="1" key="2">
    <citation type="submission" date="2021-09" db="EMBL/GenBank/DDBJ databases">
        <authorList>
            <person name="Jia N."/>
            <person name="Wang J."/>
            <person name="Shi W."/>
            <person name="Du L."/>
            <person name="Sun Y."/>
            <person name="Zhan W."/>
            <person name="Jiang J."/>
            <person name="Wang Q."/>
            <person name="Zhang B."/>
            <person name="Ji P."/>
            <person name="Sakyi L.B."/>
            <person name="Cui X."/>
            <person name="Yuan T."/>
            <person name="Jiang B."/>
            <person name="Yang W."/>
            <person name="Lam T.T.-Y."/>
            <person name="Chang Q."/>
            <person name="Ding S."/>
            <person name="Wang X."/>
            <person name="Zhu J."/>
            <person name="Ruan X."/>
            <person name="Zhao L."/>
            <person name="Wei J."/>
            <person name="Que T."/>
            <person name="Du C."/>
            <person name="Cheng J."/>
            <person name="Dai P."/>
            <person name="Han X."/>
            <person name="Huang E."/>
            <person name="Gao Y."/>
            <person name="Liu J."/>
            <person name="Shao H."/>
            <person name="Ye R."/>
            <person name="Li L."/>
            <person name="Wei W."/>
            <person name="Wang X."/>
            <person name="Wang C."/>
            <person name="Huo Q."/>
            <person name="Li W."/>
            <person name="Guo W."/>
            <person name="Chen H."/>
            <person name="Chen S."/>
            <person name="Zhou L."/>
            <person name="Zhou L."/>
            <person name="Ni X."/>
            <person name="Tian J."/>
            <person name="Zhou Y."/>
            <person name="Sheng Y."/>
            <person name="Liu T."/>
            <person name="Pan Y."/>
            <person name="Xia L."/>
            <person name="Li J."/>
            <person name="Zhao F."/>
            <person name="Cao W."/>
        </authorList>
    </citation>
    <scope>NUCLEOTIDE SEQUENCE</scope>
    <source>
        <strain evidence="1">Rmic-2018</strain>
        <tissue evidence="1">Larvae</tissue>
    </source>
</reference>
<sequence length="171" mass="19532">MDSPQRENFGLRSLEAFLPWRGYTYMLRGFKSPFLDRKMVTFVHEMKSHCVCVMCGVVHAKVWLLPCLHAVCDFCRDSLIPNLTESQLGDGEELDETVLYSDCALCPADSLPFPLASLYIEPGDLSSLEEEHVFCLNAELGCPVKVQLRFLEFHYYDCCFSPWNADNSEET</sequence>
<dbReference type="Gene3D" id="3.30.40.10">
    <property type="entry name" value="Zinc/RING finger domain, C3HC4 (zinc finger)"/>
    <property type="match status" value="1"/>
</dbReference>
<name>A0A9J6DEJ8_RHIMP</name>
<reference evidence="1" key="1">
    <citation type="journal article" date="2020" name="Cell">
        <title>Large-Scale Comparative Analyses of Tick Genomes Elucidate Their Genetic Diversity and Vector Capacities.</title>
        <authorList>
            <consortium name="Tick Genome and Microbiome Consortium (TIGMIC)"/>
            <person name="Jia N."/>
            <person name="Wang J."/>
            <person name="Shi W."/>
            <person name="Du L."/>
            <person name="Sun Y."/>
            <person name="Zhan W."/>
            <person name="Jiang J.F."/>
            <person name="Wang Q."/>
            <person name="Zhang B."/>
            <person name="Ji P."/>
            <person name="Bell-Sakyi L."/>
            <person name="Cui X.M."/>
            <person name="Yuan T.T."/>
            <person name="Jiang B.G."/>
            <person name="Yang W.F."/>
            <person name="Lam T.T."/>
            <person name="Chang Q.C."/>
            <person name="Ding S.J."/>
            <person name="Wang X.J."/>
            <person name="Zhu J.G."/>
            <person name="Ruan X.D."/>
            <person name="Zhao L."/>
            <person name="Wei J.T."/>
            <person name="Ye R.Z."/>
            <person name="Que T.C."/>
            <person name="Du C.H."/>
            <person name="Zhou Y.H."/>
            <person name="Cheng J.X."/>
            <person name="Dai P.F."/>
            <person name="Guo W.B."/>
            <person name="Han X.H."/>
            <person name="Huang E.J."/>
            <person name="Li L.F."/>
            <person name="Wei W."/>
            <person name="Gao Y.C."/>
            <person name="Liu J.Z."/>
            <person name="Shao H.Z."/>
            <person name="Wang X."/>
            <person name="Wang C.C."/>
            <person name="Yang T.C."/>
            <person name="Huo Q.B."/>
            <person name="Li W."/>
            <person name="Chen H.Y."/>
            <person name="Chen S.E."/>
            <person name="Zhou L.G."/>
            <person name="Ni X.B."/>
            <person name="Tian J.H."/>
            <person name="Sheng Y."/>
            <person name="Liu T."/>
            <person name="Pan Y.S."/>
            <person name="Xia L.Y."/>
            <person name="Li J."/>
            <person name="Zhao F."/>
            <person name="Cao W.C."/>
        </authorList>
    </citation>
    <scope>NUCLEOTIDE SEQUENCE</scope>
    <source>
        <strain evidence="1">Rmic-2018</strain>
    </source>
</reference>
<keyword evidence="2" id="KW-1185">Reference proteome</keyword>
<protein>
    <submittedName>
        <fullName evidence="1">Uncharacterized protein</fullName>
    </submittedName>
</protein>
<evidence type="ECO:0000313" key="2">
    <source>
        <dbReference type="Proteomes" id="UP000821866"/>
    </source>
</evidence>
<dbReference type="EMBL" id="JABSTU010000009">
    <property type="protein sequence ID" value="KAH8020410.1"/>
    <property type="molecule type" value="Genomic_DNA"/>
</dbReference>
<gene>
    <name evidence="1" type="ORF">HPB51_001708</name>
</gene>
<comment type="caution">
    <text evidence="1">The sequence shown here is derived from an EMBL/GenBank/DDBJ whole genome shotgun (WGS) entry which is preliminary data.</text>
</comment>
<organism evidence="1 2">
    <name type="scientific">Rhipicephalus microplus</name>
    <name type="common">Cattle tick</name>
    <name type="synonym">Boophilus microplus</name>
    <dbReference type="NCBI Taxonomy" id="6941"/>
    <lineage>
        <taxon>Eukaryota</taxon>
        <taxon>Metazoa</taxon>
        <taxon>Ecdysozoa</taxon>
        <taxon>Arthropoda</taxon>
        <taxon>Chelicerata</taxon>
        <taxon>Arachnida</taxon>
        <taxon>Acari</taxon>
        <taxon>Parasitiformes</taxon>
        <taxon>Ixodida</taxon>
        <taxon>Ixodoidea</taxon>
        <taxon>Ixodidae</taxon>
        <taxon>Rhipicephalinae</taxon>
        <taxon>Rhipicephalus</taxon>
        <taxon>Boophilus</taxon>
    </lineage>
</organism>
<dbReference type="AlphaFoldDB" id="A0A9J6DEJ8"/>
<dbReference type="Proteomes" id="UP000821866">
    <property type="component" value="Chromosome 7"/>
</dbReference>
<accession>A0A9J6DEJ8</accession>